<accession>A0A1V4IWH9</accession>
<keyword evidence="2" id="KW-1185">Reference proteome</keyword>
<dbReference type="OrthoDB" id="1680942at2"/>
<evidence type="ECO:0008006" key="3">
    <source>
        <dbReference type="Google" id="ProtNLM"/>
    </source>
</evidence>
<dbReference type="RefSeq" id="WP_079422046.1">
    <property type="nucleotide sequence ID" value="NZ_MZGV01000004.1"/>
</dbReference>
<comment type="caution">
    <text evidence="1">The sequence shown here is derived from an EMBL/GenBank/DDBJ whole genome shotgun (WGS) entry which is preliminary data.</text>
</comment>
<evidence type="ECO:0000313" key="2">
    <source>
        <dbReference type="Proteomes" id="UP000190080"/>
    </source>
</evidence>
<name>A0A1V4IWH9_9CLOT</name>
<proteinExistence type="predicted"/>
<reference evidence="1 2" key="1">
    <citation type="submission" date="2017-03" db="EMBL/GenBank/DDBJ databases">
        <title>Genome sequence of Clostridium oryzae DSM 28571.</title>
        <authorList>
            <person name="Poehlein A."/>
            <person name="Daniel R."/>
        </authorList>
    </citation>
    <scope>NUCLEOTIDE SEQUENCE [LARGE SCALE GENOMIC DNA]</scope>
    <source>
        <strain evidence="1 2">DSM 28571</strain>
    </source>
</reference>
<gene>
    <name evidence="1" type="ORF">CLORY_05950</name>
</gene>
<dbReference type="AlphaFoldDB" id="A0A1V4IWH9"/>
<dbReference type="Proteomes" id="UP000190080">
    <property type="component" value="Unassembled WGS sequence"/>
</dbReference>
<sequence length="75" mass="8768">MIIGIVRHFKVDCKLKKIMSSDDFEKYNLNSDENVLIVSHGFFLITLINELKLLGFKGNIPKKMKNGYLYILKNY</sequence>
<organism evidence="1 2">
    <name type="scientific">Clostridium oryzae</name>
    <dbReference type="NCBI Taxonomy" id="1450648"/>
    <lineage>
        <taxon>Bacteria</taxon>
        <taxon>Bacillati</taxon>
        <taxon>Bacillota</taxon>
        <taxon>Clostridia</taxon>
        <taxon>Eubacteriales</taxon>
        <taxon>Clostridiaceae</taxon>
        <taxon>Clostridium</taxon>
    </lineage>
</organism>
<dbReference type="STRING" id="1450648.CLORY_05950"/>
<evidence type="ECO:0000313" key="1">
    <source>
        <dbReference type="EMBL" id="OPJ64401.1"/>
    </source>
</evidence>
<protein>
    <recommendedName>
        <fullName evidence="3">2,3-bisphosphoglycerate-dependent phosphoglycerate mutase</fullName>
    </recommendedName>
</protein>
<dbReference type="EMBL" id="MZGV01000004">
    <property type="protein sequence ID" value="OPJ64401.1"/>
    <property type="molecule type" value="Genomic_DNA"/>
</dbReference>